<protein>
    <submittedName>
        <fullName evidence="1">Uncharacterized protein</fullName>
    </submittedName>
</protein>
<organism evidence="1">
    <name type="scientific">marine sediment metagenome</name>
    <dbReference type="NCBI Taxonomy" id="412755"/>
    <lineage>
        <taxon>unclassified sequences</taxon>
        <taxon>metagenomes</taxon>
        <taxon>ecological metagenomes</taxon>
    </lineage>
</organism>
<gene>
    <name evidence="1" type="ORF">LCGC14_2560580</name>
</gene>
<dbReference type="AlphaFoldDB" id="A0A0F9AKQ5"/>
<proteinExistence type="predicted"/>
<evidence type="ECO:0000313" key="1">
    <source>
        <dbReference type="EMBL" id="KKL09965.1"/>
    </source>
</evidence>
<comment type="caution">
    <text evidence="1">The sequence shown here is derived from an EMBL/GenBank/DDBJ whole genome shotgun (WGS) entry which is preliminary data.</text>
</comment>
<accession>A0A0F9AKQ5</accession>
<dbReference type="EMBL" id="LAZR01042258">
    <property type="protein sequence ID" value="KKL09965.1"/>
    <property type="molecule type" value="Genomic_DNA"/>
</dbReference>
<reference evidence="1" key="1">
    <citation type="journal article" date="2015" name="Nature">
        <title>Complex archaea that bridge the gap between prokaryotes and eukaryotes.</title>
        <authorList>
            <person name="Spang A."/>
            <person name="Saw J.H."/>
            <person name="Jorgensen S.L."/>
            <person name="Zaremba-Niedzwiedzka K."/>
            <person name="Martijn J."/>
            <person name="Lind A.E."/>
            <person name="van Eijk R."/>
            <person name="Schleper C."/>
            <person name="Guy L."/>
            <person name="Ettema T.J."/>
        </authorList>
    </citation>
    <scope>NUCLEOTIDE SEQUENCE</scope>
</reference>
<feature type="non-terminal residue" evidence="1">
    <location>
        <position position="1"/>
    </location>
</feature>
<name>A0A0F9AKQ5_9ZZZZ</name>
<sequence>ILMNPELIWLKFHRPTAFGRKIVFMAPWRAFSGFNRHPLVGQIRTLIDQARAAA</sequence>